<gene>
    <name evidence="1" type="ORF">NM961_03660</name>
</gene>
<dbReference type="RefSeq" id="WP_255911397.1">
    <property type="nucleotide sequence ID" value="NZ_JANFQO010000003.1"/>
</dbReference>
<reference evidence="1" key="1">
    <citation type="submission" date="2022-07" db="EMBL/GenBank/DDBJ databases">
        <title>Tahibacter sp., a new gammaproteobacterium isolated from the silt sample collected at pig farm.</title>
        <authorList>
            <person name="Chen H."/>
        </authorList>
    </citation>
    <scope>NUCLEOTIDE SEQUENCE</scope>
    <source>
        <strain evidence="1">P2K</strain>
    </source>
</reference>
<accession>A0ABT1QP26</accession>
<organism evidence="1 2">
    <name type="scientific">Tahibacter harae</name>
    <dbReference type="NCBI Taxonomy" id="2963937"/>
    <lineage>
        <taxon>Bacteria</taxon>
        <taxon>Pseudomonadati</taxon>
        <taxon>Pseudomonadota</taxon>
        <taxon>Gammaproteobacteria</taxon>
        <taxon>Lysobacterales</taxon>
        <taxon>Rhodanobacteraceae</taxon>
        <taxon>Tahibacter</taxon>
    </lineage>
</organism>
<protein>
    <submittedName>
        <fullName evidence="1">Uncharacterized protein</fullName>
    </submittedName>
</protein>
<comment type="caution">
    <text evidence="1">The sequence shown here is derived from an EMBL/GenBank/DDBJ whole genome shotgun (WGS) entry which is preliminary data.</text>
</comment>
<evidence type="ECO:0000313" key="1">
    <source>
        <dbReference type="EMBL" id="MCQ4163800.1"/>
    </source>
</evidence>
<sequence>MLALATRVVSDYGKVLAHVSPGVYGLPQSLLPYPKDRIRTALRFLLQNVAPDYPELREGLARGYVYLAQFVDDGEADIIARGAACASGQGEDPAHAEPAMRLINRIKAEMELALEELAGDTALG</sequence>
<evidence type="ECO:0000313" key="2">
    <source>
        <dbReference type="Proteomes" id="UP001165498"/>
    </source>
</evidence>
<proteinExistence type="predicted"/>
<dbReference type="Proteomes" id="UP001165498">
    <property type="component" value="Unassembled WGS sequence"/>
</dbReference>
<name>A0ABT1QP26_9GAMM</name>
<dbReference type="EMBL" id="JANFQO010000003">
    <property type="protein sequence ID" value="MCQ4163800.1"/>
    <property type="molecule type" value="Genomic_DNA"/>
</dbReference>
<keyword evidence="2" id="KW-1185">Reference proteome</keyword>